<comment type="caution">
    <text evidence="7">The sequence shown here is derived from an EMBL/GenBank/DDBJ whole genome shotgun (WGS) entry which is preliminary data.</text>
</comment>
<evidence type="ECO:0000256" key="4">
    <source>
        <dbReference type="PIRSR" id="PIRSR000103-1"/>
    </source>
</evidence>
<dbReference type="InterPro" id="IPR006115">
    <property type="entry name" value="6PGDH_NADP-bd"/>
</dbReference>
<dbReference type="InterPro" id="IPR036291">
    <property type="entry name" value="NAD(P)-bd_dom_sf"/>
</dbReference>
<organism evidence="7 8">
    <name type="scientific">Tepidimonas fonticaldi</name>
    <dbReference type="NCBI Taxonomy" id="1101373"/>
    <lineage>
        <taxon>Bacteria</taxon>
        <taxon>Pseudomonadati</taxon>
        <taxon>Pseudomonadota</taxon>
        <taxon>Betaproteobacteria</taxon>
        <taxon>Burkholderiales</taxon>
        <taxon>Tepidimonas</taxon>
    </lineage>
</organism>
<sequence length="307" mass="32439">MPQVNPKASYEPTSPQRVAFLGLGVMGWPMAAHLALAGHTVTVYNRTTAKAQALVQAMAERGIDRVQAAATPRAAAEGAAFVMACVGNDDDLRSVVLGPDGALAGMAADAVFVDHTTTSAEVARELYAAARQQSCHFIDAPVSGGQAGAENGQLTIMCGGDEVPFARAQPVMAAYARAVTRLGDSGAGQLAKMVNQICIAGLVQGLSEAIAFGQRAGLDMKLVLDVIGKGAAQSWQMDNRGKTMVEDRFDFGFAVDWMRKDLGLVLQEARRNGARLPVTALVDQFYADVQAMGGGRWDTSSLIRRLR</sequence>
<dbReference type="AlphaFoldDB" id="A0A1A6DXI3"/>
<feature type="domain" description="6-phosphogluconate dehydrogenase NADP-binding" evidence="5">
    <location>
        <begin position="17"/>
        <end position="183"/>
    </location>
</feature>
<dbReference type="OrthoDB" id="9777604at2"/>
<evidence type="ECO:0000256" key="1">
    <source>
        <dbReference type="ARBA" id="ARBA00009080"/>
    </source>
</evidence>
<dbReference type="InterPro" id="IPR013328">
    <property type="entry name" value="6PGD_dom2"/>
</dbReference>
<dbReference type="Pfam" id="PF03446">
    <property type="entry name" value="NAD_binding_2"/>
    <property type="match status" value="1"/>
</dbReference>
<dbReference type="SUPFAM" id="SSF48179">
    <property type="entry name" value="6-phosphogluconate dehydrogenase C-terminal domain-like"/>
    <property type="match status" value="1"/>
</dbReference>
<dbReference type="GO" id="GO:0050661">
    <property type="term" value="F:NADP binding"/>
    <property type="evidence" value="ECO:0007669"/>
    <property type="project" value="InterPro"/>
</dbReference>
<dbReference type="PROSITE" id="PS00895">
    <property type="entry name" value="3_HYDROXYISOBUT_DH"/>
    <property type="match status" value="1"/>
</dbReference>
<proteinExistence type="inferred from homology"/>
<dbReference type="InterPro" id="IPR008927">
    <property type="entry name" value="6-PGluconate_DH-like_C_sf"/>
</dbReference>
<evidence type="ECO:0000313" key="8">
    <source>
        <dbReference type="Proteomes" id="UP000091969"/>
    </source>
</evidence>
<dbReference type="GO" id="GO:0051287">
    <property type="term" value="F:NAD binding"/>
    <property type="evidence" value="ECO:0007669"/>
    <property type="project" value="InterPro"/>
</dbReference>
<dbReference type="SUPFAM" id="SSF51735">
    <property type="entry name" value="NAD(P)-binding Rossmann-fold domains"/>
    <property type="match status" value="1"/>
</dbReference>
<dbReference type="Proteomes" id="UP000091969">
    <property type="component" value="Unassembled WGS sequence"/>
</dbReference>
<feature type="domain" description="3-hydroxyisobutyrate dehydrogenase-like NAD-binding" evidence="6">
    <location>
        <begin position="186"/>
        <end position="305"/>
    </location>
</feature>
<dbReference type="InterPro" id="IPR015815">
    <property type="entry name" value="HIBADH-related"/>
</dbReference>
<dbReference type="Pfam" id="PF14833">
    <property type="entry name" value="NAD_binding_11"/>
    <property type="match status" value="1"/>
</dbReference>
<dbReference type="Gene3D" id="3.40.50.720">
    <property type="entry name" value="NAD(P)-binding Rossmann-like Domain"/>
    <property type="match status" value="1"/>
</dbReference>
<dbReference type="InterPro" id="IPR002204">
    <property type="entry name" value="3-OH-isobutyrate_DH-rel_CS"/>
</dbReference>
<dbReference type="STRING" id="1101373.A9O67_01035"/>
<name>A0A1A6DXI3_9BURK</name>
<evidence type="ECO:0000259" key="6">
    <source>
        <dbReference type="Pfam" id="PF14833"/>
    </source>
</evidence>
<keyword evidence="2" id="KW-0560">Oxidoreductase</keyword>
<dbReference type="GO" id="GO:0016054">
    <property type="term" value="P:organic acid catabolic process"/>
    <property type="evidence" value="ECO:0007669"/>
    <property type="project" value="UniProtKB-ARBA"/>
</dbReference>
<evidence type="ECO:0000259" key="5">
    <source>
        <dbReference type="Pfam" id="PF03446"/>
    </source>
</evidence>
<comment type="similarity">
    <text evidence="1">Belongs to the HIBADH-related family.</text>
</comment>
<reference evidence="7 8" key="1">
    <citation type="submission" date="2016-06" db="EMBL/GenBank/DDBJ databases">
        <title>Genome sequence of Tepidimonas fonticaldi PL17.</title>
        <authorList>
            <person name="Pinnaka A.K."/>
        </authorList>
    </citation>
    <scope>NUCLEOTIDE SEQUENCE [LARGE SCALE GENOMIC DNA]</scope>
    <source>
        <strain evidence="7 8">PL17</strain>
    </source>
</reference>
<dbReference type="InterPro" id="IPR029154">
    <property type="entry name" value="HIBADH-like_NADP-bd"/>
</dbReference>
<dbReference type="PANTHER" id="PTHR43060">
    <property type="entry name" value="3-HYDROXYISOBUTYRATE DEHYDROGENASE-LIKE 1, MITOCHONDRIAL-RELATED"/>
    <property type="match status" value="1"/>
</dbReference>
<dbReference type="RefSeq" id="WP_068607263.1">
    <property type="nucleotide sequence ID" value="NZ_LZDH01000023.1"/>
</dbReference>
<protein>
    <submittedName>
        <fullName evidence="7">Oxidoreductase</fullName>
    </submittedName>
</protein>
<evidence type="ECO:0000256" key="2">
    <source>
        <dbReference type="ARBA" id="ARBA00023002"/>
    </source>
</evidence>
<evidence type="ECO:0000313" key="7">
    <source>
        <dbReference type="EMBL" id="OBS31479.1"/>
    </source>
</evidence>
<dbReference type="PANTHER" id="PTHR43060:SF15">
    <property type="entry name" value="3-HYDROXYISOBUTYRATE DEHYDROGENASE-LIKE 1, MITOCHONDRIAL-RELATED"/>
    <property type="match status" value="1"/>
</dbReference>
<accession>A0A1A6DXI3</accession>
<dbReference type="PIRSF" id="PIRSF000103">
    <property type="entry name" value="HIBADH"/>
    <property type="match status" value="1"/>
</dbReference>
<keyword evidence="3" id="KW-0520">NAD</keyword>
<dbReference type="Gene3D" id="1.10.1040.10">
    <property type="entry name" value="N-(1-d-carboxylethyl)-l-norvaline Dehydrogenase, domain 2"/>
    <property type="match status" value="1"/>
</dbReference>
<keyword evidence="8" id="KW-1185">Reference proteome</keyword>
<gene>
    <name evidence="7" type="ORF">A9O67_01035</name>
</gene>
<evidence type="ECO:0000256" key="3">
    <source>
        <dbReference type="ARBA" id="ARBA00023027"/>
    </source>
</evidence>
<feature type="active site" evidence="4">
    <location>
        <position position="192"/>
    </location>
</feature>
<dbReference type="GO" id="GO:0016491">
    <property type="term" value="F:oxidoreductase activity"/>
    <property type="evidence" value="ECO:0007669"/>
    <property type="project" value="UniProtKB-KW"/>
</dbReference>
<dbReference type="EMBL" id="LZDH01000023">
    <property type="protein sequence ID" value="OBS31479.1"/>
    <property type="molecule type" value="Genomic_DNA"/>
</dbReference>